<dbReference type="PANTHER" id="PTHR42912:SF80">
    <property type="entry name" value="METHYLTRANSFERASE DOMAIN-CONTAINING PROTEIN"/>
    <property type="match status" value="1"/>
</dbReference>
<proteinExistence type="predicted"/>
<evidence type="ECO:0000259" key="1">
    <source>
        <dbReference type="Pfam" id="PF13649"/>
    </source>
</evidence>
<dbReference type="STRING" id="2903.R1F9X1"/>
<dbReference type="Gene3D" id="3.40.50.150">
    <property type="entry name" value="Vaccinia Virus protein VP39"/>
    <property type="match status" value="1"/>
</dbReference>
<dbReference type="Proteomes" id="UP000013827">
    <property type="component" value="Unassembled WGS sequence"/>
</dbReference>
<protein>
    <recommendedName>
        <fullName evidence="1">Methyltransferase domain-containing protein</fullName>
    </recommendedName>
</protein>
<dbReference type="eggNOG" id="ENOG502S0CH">
    <property type="taxonomic scope" value="Eukaryota"/>
</dbReference>
<feature type="domain" description="Methyltransferase" evidence="1">
    <location>
        <begin position="138"/>
        <end position="240"/>
    </location>
</feature>
<dbReference type="PANTHER" id="PTHR42912">
    <property type="entry name" value="METHYLTRANSFERASE"/>
    <property type="match status" value="1"/>
</dbReference>
<dbReference type="InterPro" id="IPR029063">
    <property type="entry name" value="SAM-dependent_MTases_sf"/>
</dbReference>
<accession>A0A0D3K2Q4</accession>
<keyword evidence="3" id="KW-1185">Reference proteome</keyword>
<dbReference type="SUPFAM" id="SSF53335">
    <property type="entry name" value="S-adenosyl-L-methionine-dependent methyltransferases"/>
    <property type="match status" value="1"/>
</dbReference>
<dbReference type="InterPro" id="IPR041698">
    <property type="entry name" value="Methyltransf_25"/>
</dbReference>
<reference evidence="3" key="1">
    <citation type="journal article" date="2013" name="Nature">
        <title>Pan genome of the phytoplankton Emiliania underpins its global distribution.</title>
        <authorList>
            <person name="Read B.A."/>
            <person name="Kegel J."/>
            <person name="Klute M.J."/>
            <person name="Kuo A."/>
            <person name="Lefebvre S.C."/>
            <person name="Maumus F."/>
            <person name="Mayer C."/>
            <person name="Miller J."/>
            <person name="Monier A."/>
            <person name="Salamov A."/>
            <person name="Young J."/>
            <person name="Aguilar M."/>
            <person name="Claverie J.M."/>
            <person name="Frickenhaus S."/>
            <person name="Gonzalez K."/>
            <person name="Herman E.K."/>
            <person name="Lin Y.C."/>
            <person name="Napier J."/>
            <person name="Ogata H."/>
            <person name="Sarno A.F."/>
            <person name="Shmutz J."/>
            <person name="Schroeder D."/>
            <person name="de Vargas C."/>
            <person name="Verret F."/>
            <person name="von Dassow P."/>
            <person name="Valentin K."/>
            <person name="Van de Peer Y."/>
            <person name="Wheeler G."/>
            <person name="Dacks J.B."/>
            <person name="Delwiche C.F."/>
            <person name="Dyhrman S.T."/>
            <person name="Glockner G."/>
            <person name="John U."/>
            <person name="Richards T."/>
            <person name="Worden A.Z."/>
            <person name="Zhang X."/>
            <person name="Grigoriev I.V."/>
            <person name="Allen A.E."/>
            <person name="Bidle K."/>
            <person name="Borodovsky M."/>
            <person name="Bowler C."/>
            <person name="Brownlee C."/>
            <person name="Cock J.M."/>
            <person name="Elias M."/>
            <person name="Gladyshev V.N."/>
            <person name="Groth M."/>
            <person name="Guda C."/>
            <person name="Hadaegh A."/>
            <person name="Iglesias-Rodriguez M.D."/>
            <person name="Jenkins J."/>
            <person name="Jones B.M."/>
            <person name="Lawson T."/>
            <person name="Leese F."/>
            <person name="Lindquist E."/>
            <person name="Lobanov A."/>
            <person name="Lomsadze A."/>
            <person name="Malik S.B."/>
            <person name="Marsh M.E."/>
            <person name="Mackinder L."/>
            <person name="Mock T."/>
            <person name="Mueller-Roeber B."/>
            <person name="Pagarete A."/>
            <person name="Parker M."/>
            <person name="Probert I."/>
            <person name="Quesneville H."/>
            <person name="Raines C."/>
            <person name="Rensing S.A."/>
            <person name="Riano-Pachon D.M."/>
            <person name="Richier S."/>
            <person name="Rokitta S."/>
            <person name="Shiraiwa Y."/>
            <person name="Soanes D.M."/>
            <person name="van der Giezen M."/>
            <person name="Wahlund T.M."/>
            <person name="Williams B."/>
            <person name="Wilson W."/>
            <person name="Wolfe G."/>
            <person name="Wurch L.L."/>
        </authorList>
    </citation>
    <scope>NUCLEOTIDE SEQUENCE</scope>
</reference>
<dbReference type="HOGENOM" id="CLU_053941_0_1_1"/>
<dbReference type="PaxDb" id="2903-EOD30039"/>
<evidence type="ECO:0000313" key="3">
    <source>
        <dbReference type="Proteomes" id="UP000013827"/>
    </source>
</evidence>
<dbReference type="GeneID" id="17275313"/>
<dbReference type="InterPro" id="IPR050508">
    <property type="entry name" value="Methyltransf_Superfamily"/>
</dbReference>
<organism evidence="2 3">
    <name type="scientific">Emiliania huxleyi (strain CCMP1516)</name>
    <dbReference type="NCBI Taxonomy" id="280463"/>
    <lineage>
        <taxon>Eukaryota</taxon>
        <taxon>Haptista</taxon>
        <taxon>Haptophyta</taxon>
        <taxon>Prymnesiophyceae</taxon>
        <taxon>Isochrysidales</taxon>
        <taxon>Noelaerhabdaceae</taxon>
        <taxon>Emiliania</taxon>
    </lineage>
</organism>
<dbReference type="Pfam" id="PF13649">
    <property type="entry name" value="Methyltransf_25"/>
    <property type="match status" value="1"/>
</dbReference>
<dbReference type="EnsemblProtists" id="EOD30039">
    <property type="protein sequence ID" value="EOD30039"/>
    <property type="gene ID" value="EMIHUDRAFT_55170"/>
</dbReference>
<evidence type="ECO:0000313" key="2">
    <source>
        <dbReference type="EnsemblProtists" id="EOD30039"/>
    </source>
</evidence>
<name>A0A0D3K2Q4_EMIH1</name>
<dbReference type="RefSeq" id="XP_005782468.1">
    <property type="nucleotide sequence ID" value="XM_005782411.1"/>
</dbReference>
<dbReference type="AlphaFoldDB" id="A0A0D3K2Q4"/>
<sequence length="278" mass="29531">SGLVFSIIRRTPLYGKIKASAFAKMRVSTESTGVDWDAEVAALQDVCVDASLAAVKQEAGESFVTPAYYRRAFHAYDDGNLCWEHACHQPLVSRAVGARNLPGLPAEDGDANFRGAFERELLALLPADAPCRQPGAAIVDLGCGTGILTRRLLDAFPGAASCVGVDLSPHMVAVGRALLDREEGASDPRLKLALGDAARLGDVPDGSVDLVSLCLVLHELPGSATDDILSEAARALKPGGHLAIFEMDPASPGFLRARSNPWVFAALRSTEPYLDDYF</sequence>
<dbReference type="CDD" id="cd02440">
    <property type="entry name" value="AdoMet_MTases"/>
    <property type="match status" value="1"/>
</dbReference>
<dbReference type="KEGG" id="ehx:EMIHUDRAFT_55170"/>
<dbReference type="GO" id="GO:0008168">
    <property type="term" value="F:methyltransferase activity"/>
    <property type="evidence" value="ECO:0007669"/>
    <property type="project" value="TreeGrafter"/>
</dbReference>
<reference evidence="2" key="2">
    <citation type="submission" date="2024-10" db="UniProtKB">
        <authorList>
            <consortium name="EnsemblProtists"/>
        </authorList>
    </citation>
    <scope>IDENTIFICATION</scope>
</reference>